<dbReference type="EMBL" id="UHFR01000005">
    <property type="protein sequence ID" value="SUN77136.1"/>
    <property type="molecule type" value="Genomic_DNA"/>
</dbReference>
<dbReference type="Proteomes" id="UP000254634">
    <property type="component" value="Unassembled WGS sequence"/>
</dbReference>
<name>A0A380L1M5_9STRE</name>
<keyword evidence="2" id="KW-1185">Reference proteome</keyword>
<organism evidence="1 2">
    <name type="scientific">Streptococcus massiliensis</name>
    <dbReference type="NCBI Taxonomy" id="313439"/>
    <lineage>
        <taxon>Bacteria</taxon>
        <taxon>Bacillati</taxon>
        <taxon>Bacillota</taxon>
        <taxon>Bacilli</taxon>
        <taxon>Lactobacillales</taxon>
        <taxon>Streptococcaceae</taxon>
        <taxon>Streptococcus</taxon>
    </lineage>
</organism>
<accession>A0A380L1M5</accession>
<dbReference type="STRING" id="1123307.GCA_000380065_00341"/>
<dbReference type="Pfam" id="PF19807">
    <property type="entry name" value="DUF6290"/>
    <property type="match status" value="1"/>
</dbReference>
<dbReference type="InterPro" id="IPR046257">
    <property type="entry name" value="DUF6290"/>
</dbReference>
<evidence type="ECO:0000313" key="2">
    <source>
        <dbReference type="Proteomes" id="UP000254634"/>
    </source>
</evidence>
<gene>
    <name evidence="1" type="ORF">NCTC13765_01659</name>
</gene>
<sequence>MATMTVRMNNEDSELIRNYINMHGLTISEFARQSMLERIEDEYDLEILRKATAEDESSRCSMPEVAKELRFDL</sequence>
<dbReference type="OrthoDB" id="1691100at2"/>
<dbReference type="AlphaFoldDB" id="A0A380L1M5"/>
<evidence type="ECO:0008006" key="3">
    <source>
        <dbReference type="Google" id="ProtNLM"/>
    </source>
</evidence>
<dbReference type="NCBIfam" id="NF046040">
    <property type="entry name" value="RelB_antitoxin"/>
    <property type="match status" value="1"/>
</dbReference>
<dbReference type="RefSeq" id="WP_018371027.1">
    <property type="nucleotide sequence ID" value="NZ_UHFR01000005.1"/>
</dbReference>
<proteinExistence type="predicted"/>
<evidence type="ECO:0000313" key="1">
    <source>
        <dbReference type="EMBL" id="SUN77136.1"/>
    </source>
</evidence>
<reference evidence="1" key="1">
    <citation type="submission" date="2018-06" db="EMBL/GenBank/DDBJ databases">
        <authorList>
            <consortium name="Pathogen Informatics"/>
            <person name="Doyle S."/>
        </authorList>
    </citation>
    <scope>NUCLEOTIDE SEQUENCE [LARGE SCALE GENOMIC DNA]</scope>
    <source>
        <strain evidence="1">NCTC13765</strain>
    </source>
</reference>
<protein>
    <recommendedName>
        <fullName evidence="3">CopG family transcriptional regulator</fullName>
    </recommendedName>
</protein>